<keyword evidence="1" id="KW-1133">Transmembrane helix</keyword>
<dbReference type="RefSeq" id="WP_343958291.1">
    <property type="nucleotide sequence ID" value="NZ_BAAAKZ010000002.1"/>
</dbReference>
<protein>
    <submittedName>
        <fullName evidence="2">DUF5719 family protein</fullName>
    </submittedName>
</protein>
<name>A0ABW3TM98_9MICO</name>
<keyword evidence="1" id="KW-0472">Membrane</keyword>
<keyword evidence="3" id="KW-1185">Reference proteome</keyword>
<feature type="transmembrane region" description="Helical" evidence="1">
    <location>
        <begin position="12"/>
        <end position="34"/>
    </location>
</feature>
<comment type="caution">
    <text evidence="2">The sequence shown here is derived from an EMBL/GenBank/DDBJ whole genome shotgun (WGS) entry which is preliminary data.</text>
</comment>
<evidence type="ECO:0000256" key="1">
    <source>
        <dbReference type="SAM" id="Phobius"/>
    </source>
</evidence>
<gene>
    <name evidence="2" type="ORF">ACFQ3U_05820</name>
</gene>
<evidence type="ECO:0000313" key="3">
    <source>
        <dbReference type="Proteomes" id="UP001597181"/>
    </source>
</evidence>
<sequence length="465" mass="46230">MSKSEKFVRGGARALTGLVITGAAAAGALLLGTVQLPSIQSTPHALQVNTTQAGERNIVCAGAFPELGADPSRPDLAIPTGEAQVLVAGDGELGTLTGSGPEGANASGARVLVGQAEAPLAAAQTQKIGSPTLSGLTASACVEPVNEQWLVGGGSTLGLSTTLSVGNASAVPATVQISVFDENGEVDAVQTAGVIVAPNSEQIVSLNGYAPNRERLAVRVTSTGAPVAASLGVARVDGIVPVGTSTVTRQLRAERLVVIPGVANEDSHDHEEVPSDTGPADRFPVQVNAVAPGDAAGTAGVYAIDAAGVRTELGTLDLAPRTVASLAVETWPHDATAVVIDADVPVFAAAEGASNSGETHDFQWFAPASKIAAGSATPAPVVPGGTLIVANAGDEAAEVTVEGGADETLTVGPGAAVEVPGTGQLSVTSTAPVWVGVRMLGSGTIAGYPVMPRAEHTGDLTVYTR</sequence>
<dbReference type="Proteomes" id="UP001597181">
    <property type="component" value="Unassembled WGS sequence"/>
</dbReference>
<reference evidence="3" key="1">
    <citation type="journal article" date="2019" name="Int. J. Syst. Evol. Microbiol.">
        <title>The Global Catalogue of Microorganisms (GCM) 10K type strain sequencing project: providing services to taxonomists for standard genome sequencing and annotation.</title>
        <authorList>
            <consortium name="The Broad Institute Genomics Platform"/>
            <consortium name="The Broad Institute Genome Sequencing Center for Infectious Disease"/>
            <person name="Wu L."/>
            <person name="Ma J."/>
        </authorList>
    </citation>
    <scope>NUCLEOTIDE SEQUENCE [LARGE SCALE GENOMIC DNA]</scope>
    <source>
        <strain evidence="3">CCUG 50213</strain>
    </source>
</reference>
<keyword evidence="1" id="KW-0812">Transmembrane</keyword>
<evidence type="ECO:0000313" key="2">
    <source>
        <dbReference type="EMBL" id="MFD1201407.1"/>
    </source>
</evidence>
<organism evidence="2 3">
    <name type="scientific">Leucobacter albus</name>
    <dbReference type="NCBI Taxonomy" id="272210"/>
    <lineage>
        <taxon>Bacteria</taxon>
        <taxon>Bacillati</taxon>
        <taxon>Actinomycetota</taxon>
        <taxon>Actinomycetes</taxon>
        <taxon>Micrococcales</taxon>
        <taxon>Microbacteriaceae</taxon>
        <taxon>Leucobacter</taxon>
    </lineage>
</organism>
<dbReference type="Pfam" id="PF18986">
    <property type="entry name" value="DUF5719"/>
    <property type="match status" value="1"/>
</dbReference>
<dbReference type="InterPro" id="IPR043777">
    <property type="entry name" value="DUF5719"/>
</dbReference>
<dbReference type="EMBL" id="JBHTLY010000002">
    <property type="protein sequence ID" value="MFD1201407.1"/>
    <property type="molecule type" value="Genomic_DNA"/>
</dbReference>
<proteinExistence type="predicted"/>
<accession>A0ABW3TM98</accession>